<feature type="transmembrane region" description="Helical" evidence="1">
    <location>
        <begin position="129"/>
        <end position="149"/>
    </location>
</feature>
<evidence type="ECO:0000256" key="2">
    <source>
        <dbReference type="SAM" id="SignalP"/>
    </source>
</evidence>
<dbReference type="Proteomes" id="UP000887013">
    <property type="component" value="Unassembled WGS sequence"/>
</dbReference>
<reference evidence="3" key="1">
    <citation type="submission" date="2020-08" db="EMBL/GenBank/DDBJ databases">
        <title>Multicomponent nature underlies the extraordinary mechanical properties of spider dragline silk.</title>
        <authorList>
            <person name="Kono N."/>
            <person name="Nakamura H."/>
            <person name="Mori M."/>
            <person name="Yoshida Y."/>
            <person name="Ohtoshi R."/>
            <person name="Malay A.D."/>
            <person name="Moran D.A.P."/>
            <person name="Tomita M."/>
            <person name="Numata K."/>
            <person name="Arakawa K."/>
        </authorList>
    </citation>
    <scope>NUCLEOTIDE SEQUENCE</scope>
</reference>
<organism evidence="3 4">
    <name type="scientific">Nephila pilipes</name>
    <name type="common">Giant wood spider</name>
    <name type="synonym">Nephila maculata</name>
    <dbReference type="NCBI Taxonomy" id="299642"/>
    <lineage>
        <taxon>Eukaryota</taxon>
        <taxon>Metazoa</taxon>
        <taxon>Ecdysozoa</taxon>
        <taxon>Arthropoda</taxon>
        <taxon>Chelicerata</taxon>
        <taxon>Arachnida</taxon>
        <taxon>Araneae</taxon>
        <taxon>Araneomorphae</taxon>
        <taxon>Entelegynae</taxon>
        <taxon>Araneoidea</taxon>
        <taxon>Nephilidae</taxon>
        <taxon>Nephila</taxon>
    </lineage>
</organism>
<keyword evidence="1" id="KW-1133">Transmembrane helix</keyword>
<accession>A0A8X6Q8H8</accession>
<keyword evidence="1" id="KW-0812">Transmembrane</keyword>
<feature type="signal peptide" evidence="2">
    <location>
        <begin position="1"/>
        <end position="16"/>
    </location>
</feature>
<feature type="transmembrane region" description="Helical" evidence="1">
    <location>
        <begin position="85"/>
        <end position="108"/>
    </location>
</feature>
<sequence length="171" mass="18962">MAAGVLCIAWSVVCRSLSVSGSSGGRVRDLSKRRTTWRTCVIAWVQTGKIALLRAASRRGRFFTVRISRHMPCSRGVPLRSTDSAAAYLLGGSSCVPGVFLLLWVQHWRNGRCASLRALYMRRLPSPDLFSNALRFFFLLALLLVSFIVQFQFFQLSAGTTAYLQLTAVAL</sequence>
<name>A0A8X6Q8H8_NEPPI</name>
<evidence type="ECO:0000313" key="4">
    <source>
        <dbReference type="Proteomes" id="UP000887013"/>
    </source>
</evidence>
<keyword evidence="4" id="KW-1185">Reference proteome</keyword>
<gene>
    <name evidence="3" type="ORF">NPIL_329111</name>
</gene>
<comment type="caution">
    <text evidence="3">The sequence shown here is derived from an EMBL/GenBank/DDBJ whole genome shotgun (WGS) entry which is preliminary data.</text>
</comment>
<keyword evidence="2" id="KW-0732">Signal</keyword>
<feature type="chain" id="PRO_5036445780" evidence="2">
    <location>
        <begin position="17"/>
        <end position="171"/>
    </location>
</feature>
<dbReference type="EMBL" id="BMAW01125201">
    <property type="protein sequence ID" value="GFU11341.1"/>
    <property type="molecule type" value="Genomic_DNA"/>
</dbReference>
<evidence type="ECO:0000313" key="3">
    <source>
        <dbReference type="EMBL" id="GFU11341.1"/>
    </source>
</evidence>
<proteinExistence type="predicted"/>
<evidence type="ECO:0000256" key="1">
    <source>
        <dbReference type="SAM" id="Phobius"/>
    </source>
</evidence>
<keyword evidence="1" id="KW-0472">Membrane</keyword>
<dbReference type="AlphaFoldDB" id="A0A8X6Q8H8"/>
<protein>
    <submittedName>
        <fullName evidence="3">Uncharacterized protein</fullName>
    </submittedName>
</protein>